<dbReference type="Gene3D" id="3.30.70.270">
    <property type="match status" value="1"/>
</dbReference>
<dbReference type="Gene3D" id="3.10.10.10">
    <property type="entry name" value="HIV Type 1 Reverse Transcriptase, subunit A, domain 1"/>
    <property type="match status" value="1"/>
</dbReference>
<reference evidence="4 5" key="1">
    <citation type="journal article" date="2013" name="PLoS Genet.">
        <title>Plant-symbiotic fungi as chemical engineers: Multi-genome analysis of the Clavicipitaceae reveals dynamics of alkaloid loci.</title>
        <authorList>
            <person name="Schardl C.L."/>
            <person name="Young C.A."/>
            <person name="Hesse U."/>
            <person name="Amyotte S.G."/>
            <person name="Andreeva K."/>
            <person name="Calie P.J."/>
            <person name="Fleetwood D.J."/>
            <person name="Haws D.C."/>
            <person name="Moore N."/>
            <person name="Oeser B."/>
            <person name="Panaccione D.G."/>
            <person name="Schweri K.K."/>
            <person name="Voisey C.R."/>
            <person name="Farman M.L."/>
            <person name="Jaromczyk J.W."/>
            <person name="Roe B.A."/>
            <person name="O'Sullivan D.M."/>
            <person name="Scott B."/>
            <person name="Tudzynski P."/>
            <person name="An Z."/>
            <person name="Arnaoudova E.G."/>
            <person name="Bullock C.T."/>
            <person name="Charlton N.D."/>
            <person name="Chen L."/>
            <person name="Cox M."/>
            <person name="Dinkins R.D."/>
            <person name="Florea S."/>
            <person name="Glenn A.E."/>
            <person name="Gordon A."/>
            <person name="Gueldener U."/>
            <person name="Harris D.R."/>
            <person name="Hollin W."/>
            <person name="Jaromczyk J."/>
            <person name="Johnson R.D."/>
            <person name="Khan A.K."/>
            <person name="Leistner E."/>
            <person name="Leuchtmann A."/>
            <person name="Li C."/>
            <person name="Liu J."/>
            <person name="Liu J."/>
            <person name="Liu M."/>
            <person name="Mace W."/>
            <person name="Machado C."/>
            <person name="Nagabhyru P."/>
            <person name="Pan J."/>
            <person name="Schmid J."/>
            <person name="Sugawara K."/>
            <person name="Steiner U."/>
            <person name="Takach J.E."/>
            <person name="Tanaka E."/>
            <person name="Webb J.S."/>
            <person name="Wilson E.V."/>
            <person name="Wiseman J.L."/>
            <person name="Yoshida R."/>
            <person name="Zeng Z."/>
        </authorList>
    </citation>
    <scope>NUCLEOTIDE SEQUENCE [LARGE SCALE GENOMIC DNA]</scope>
    <source>
        <strain evidence="4 5">20.1</strain>
    </source>
</reference>
<evidence type="ECO:0000256" key="1">
    <source>
        <dbReference type="ARBA" id="ARBA00004173"/>
    </source>
</evidence>
<dbReference type="PROSITE" id="PS50878">
    <property type="entry name" value="RT_POL"/>
    <property type="match status" value="1"/>
</dbReference>
<dbReference type="InterPro" id="IPR000477">
    <property type="entry name" value="RT_dom"/>
</dbReference>
<protein>
    <recommendedName>
        <fullName evidence="3">Reverse transcriptase domain-containing protein</fullName>
    </recommendedName>
</protein>
<dbReference type="VEuPathDB" id="FungiDB:CPUR_08784"/>
<evidence type="ECO:0000259" key="3">
    <source>
        <dbReference type="PROSITE" id="PS50878"/>
    </source>
</evidence>
<dbReference type="AlphaFoldDB" id="M1WDJ7"/>
<comment type="caution">
    <text evidence="4">The sequence shown here is derived from an EMBL/GenBank/DDBJ whole genome shotgun (WGS) entry which is preliminary data.</text>
</comment>
<accession>M1WDJ7</accession>
<dbReference type="InterPro" id="IPR043502">
    <property type="entry name" value="DNA/RNA_pol_sf"/>
</dbReference>
<dbReference type="OrthoDB" id="5152741at2759"/>
<comment type="subcellular location">
    <subcellularLocation>
        <location evidence="1">Mitochondrion</location>
    </subcellularLocation>
</comment>
<proteinExistence type="predicted"/>
<dbReference type="InterPro" id="IPR043128">
    <property type="entry name" value="Rev_trsase/Diguanyl_cyclase"/>
</dbReference>
<evidence type="ECO:0000313" key="4">
    <source>
        <dbReference type="EMBL" id="CCE34845.1"/>
    </source>
</evidence>
<name>M1WDJ7_CLAP2</name>
<feature type="domain" description="Reverse transcriptase" evidence="3">
    <location>
        <begin position="51"/>
        <end position="201"/>
    </location>
</feature>
<dbReference type="Pfam" id="PF00078">
    <property type="entry name" value="RVT_1"/>
    <property type="match status" value="1"/>
</dbReference>
<dbReference type="SUPFAM" id="SSF56672">
    <property type="entry name" value="DNA/RNA polymerases"/>
    <property type="match status" value="1"/>
</dbReference>
<keyword evidence="5" id="KW-1185">Reference proteome</keyword>
<dbReference type="PANTHER" id="PTHR24559">
    <property type="entry name" value="TRANSPOSON TY3-I GAG-POL POLYPROTEIN"/>
    <property type="match status" value="1"/>
</dbReference>
<dbReference type="eggNOG" id="KOG0017">
    <property type="taxonomic scope" value="Eukaryota"/>
</dbReference>
<dbReference type="HOGENOM" id="CLU_000384_42_10_1"/>
<feature type="non-terminal residue" evidence="4">
    <location>
        <position position="201"/>
    </location>
</feature>
<sequence length="201" mass="22943">MTDEAALRLPDHQPWDHKIDLIEGQTPPSGPLYAMSARESAALKPWLDSMLQSGRIRKSTSPCSAPLMFVEKKDPNDPLRPVVDYRAINKMTVPVRYPIPLIQEMQDHLQGARFFTKIDLKSGFNLIRMAKGHEWKTAFKCKYGLYEYLVMPFGLMNAPATFQALMNFIFHDLLDAGVLVYIDDILIYAATMEEHDVLVKE</sequence>
<dbReference type="CDD" id="cd01647">
    <property type="entry name" value="RT_LTR"/>
    <property type="match status" value="1"/>
</dbReference>
<dbReference type="STRING" id="1111077.M1WDJ7"/>
<evidence type="ECO:0000256" key="2">
    <source>
        <dbReference type="ARBA" id="ARBA00023128"/>
    </source>
</evidence>
<keyword evidence="2" id="KW-0496">Mitochondrion</keyword>
<gene>
    <name evidence="4" type="ORF">CPUR_08784</name>
</gene>
<dbReference type="EMBL" id="CAGA01000130">
    <property type="protein sequence ID" value="CCE34845.1"/>
    <property type="molecule type" value="Genomic_DNA"/>
</dbReference>
<dbReference type="PANTHER" id="PTHR24559:SF440">
    <property type="entry name" value="RIBONUCLEASE H"/>
    <property type="match status" value="1"/>
</dbReference>
<dbReference type="Proteomes" id="UP000016801">
    <property type="component" value="Unassembled WGS sequence"/>
</dbReference>
<dbReference type="GO" id="GO:0005739">
    <property type="term" value="C:mitochondrion"/>
    <property type="evidence" value="ECO:0007669"/>
    <property type="project" value="UniProtKB-SubCell"/>
</dbReference>
<organism evidence="4 5">
    <name type="scientific">Claviceps purpurea (strain 20.1)</name>
    <name type="common">Ergot fungus</name>
    <name type="synonym">Sphacelia segetum</name>
    <dbReference type="NCBI Taxonomy" id="1111077"/>
    <lineage>
        <taxon>Eukaryota</taxon>
        <taxon>Fungi</taxon>
        <taxon>Dikarya</taxon>
        <taxon>Ascomycota</taxon>
        <taxon>Pezizomycotina</taxon>
        <taxon>Sordariomycetes</taxon>
        <taxon>Hypocreomycetidae</taxon>
        <taxon>Hypocreales</taxon>
        <taxon>Clavicipitaceae</taxon>
        <taxon>Claviceps</taxon>
    </lineage>
</organism>
<dbReference type="InterPro" id="IPR053134">
    <property type="entry name" value="RNA-dir_DNA_polymerase"/>
</dbReference>
<evidence type="ECO:0000313" key="5">
    <source>
        <dbReference type="Proteomes" id="UP000016801"/>
    </source>
</evidence>